<dbReference type="Gene3D" id="1.20.120.1760">
    <property type="match status" value="1"/>
</dbReference>
<dbReference type="InterPro" id="IPR048254">
    <property type="entry name" value="CDP_ALCOHOL_P_TRANSF_CS"/>
</dbReference>
<feature type="transmembrane region" description="Helical" evidence="3">
    <location>
        <begin position="162"/>
        <end position="189"/>
    </location>
</feature>
<proteinExistence type="inferred from homology"/>
<comment type="similarity">
    <text evidence="2">Belongs to the CDP-alcohol phosphatidyltransferase class-I family.</text>
</comment>
<organism evidence="4">
    <name type="scientific">Anaerolinea thermolimosa</name>
    <dbReference type="NCBI Taxonomy" id="229919"/>
    <lineage>
        <taxon>Bacteria</taxon>
        <taxon>Bacillati</taxon>
        <taxon>Chloroflexota</taxon>
        <taxon>Anaerolineae</taxon>
        <taxon>Anaerolineales</taxon>
        <taxon>Anaerolineaceae</taxon>
        <taxon>Anaerolinea</taxon>
    </lineage>
</organism>
<dbReference type="PROSITE" id="PS00379">
    <property type="entry name" value="CDP_ALCOHOL_P_TRANSF"/>
    <property type="match status" value="1"/>
</dbReference>
<name>A0A7C4KGH5_9CHLR</name>
<gene>
    <name evidence="4" type="ORF">ENT37_03990</name>
</gene>
<protein>
    <submittedName>
        <fullName evidence="4">CDP-alcohol phosphatidyltransferase family protein</fullName>
    </submittedName>
</protein>
<keyword evidence="1 2" id="KW-0808">Transferase</keyword>
<evidence type="ECO:0000313" key="4">
    <source>
        <dbReference type="EMBL" id="HGS21012.1"/>
    </source>
</evidence>
<dbReference type="AlphaFoldDB" id="A0A7C4KGH5"/>
<sequence length="205" mass="22752">MQQIAREDPVTFTDVLRKRFKYLLDPIAAFLNRLGLMPNTVTILGLVGNTIGAYLLATGQISWGGMVILLMGPIDALDGTMARLRGEPTEFGAFVDSVTDRYSELVIFLGLMVYYALAENWLACVLVYLAAAGSVLVSYVRARAQSLGMEAKVGIFTRVERFLVLAPCLIFNQPMIALWAIAILANVTAVQRIYHVRMQAYQKRQ</sequence>
<evidence type="ECO:0000256" key="2">
    <source>
        <dbReference type="RuleBase" id="RU003750"/>
    </source>
</evidence>
<comment type="caution">
    <text evidence="4">The sequence shown here is derived from an EMBL/GenBank/DDBJ whole genome shotgun (WGS) entry which is preliminary data.</text>
</comment>
<keyword evidence="3" id="KW-1133">Transmembrane helix</keyword>
<dbReference type="EMBL" id="DSYK01000206">
    <property type="protein sequence ID" value="HGS21012.1"/>
    <property type="molecule type" value="Genomic_DNA"/>
</dbReference>
<dbReference type="InterPro" id="IPR000462">
    <property type="entry name" value="CDP-OH_P_trans"/>
</dbReference>
<keyword evidence="3" id="KW-0812">Transmembrane</keyword>
<dbReference type="InterPro" id="IPR043130">
    <property type="entry name" value="CDP-OH_PTrfase_TM_dom"/>
</dbReference>
<dbReference type="Pfam" id="PF01066">
    <property type="entry name" value="CDP-OH_P_transf"/>
    <property type="match status" value="1"/>
</dbReference>
<evidence type="ECO:0000256" key="1">
    <source>
        <dbReference type="ARBA" id="ARBA00022679"/>
    </source>
</evidence>
<evidence type="ECO:0000256" key="3">
    <source>
        <dbReference type="SAM" id="Phobius"/>
    </source>
</evidence>
<keyword evidence="3" id="KW-0472">Membrane</keyword>
<feature type="transmembrane region" description="Helical" evidence="3">
    <location>
        <begin position="121"/>
        <end position="142"/>
    </location>
</feature>
<dbReference type="GO" id="GO:0016020">
    <property type="term" value="C:membrane"/>
    <property type="evidence" value="ECO:0007669"/>
    <property type="project" value="InterPro"/>
</dbReference>
<reference evidence="4" key="1">
    <citation type="journal article" date="2020" name="mSystems">
        <title>Genome- and Community-Level Interaction Insights into Carbon Utilization and Element Cycling Functions of Hydrothermarchaeota in Hydrothermal Sediment.</title>
        <authorList>
            <person name="Zhou Z."/>
            <person name="Liu Y."/>
            <person name="Xu W."/>
            <person name="Pan J."/>
            <person name="Luo Z.H."/>
            <person name="Li M."/>
        </authorList>
    </citation>
    <scope>NUCLEOTIDE SEQUENCE [LARGE SCALE GENOMIC DNA]</scope>
    <source>
        <strain evidence="4">SpSt-573</strain>
    </source>
</reference>
<dbReference type="GO" id="GO:0008654">
    <property type="term" value="P:phospholipid biosynthetic process"/>
    <property type="evidence" value="ECO:0007669"/>
    <property type="project" value="InterPro"/>
</dbReference>
<dbReference type="GO" id="GO:0016780">
    <property type="term" value="F:phosphotransferase activity, for other substituted phosphate groups"/>
    <property type="evidence" value="ECO:0007669"/>
    <property type="project" value="InterPro"/>
</dbReference>
<accession>A0A7C4KGH5</accession>